<dbReference type="Gene3D" id="3.40.50.620">
    <property type="entry name" value="HUPs"/>
    <property type="match status" value="1"/>
</dbReference>
<evidence type="ECO:0008006" key="3">
    <source>
        <dbReference type="Google" id="ProtNLM"/>
    </source>
</evidence>
<protein>
    <recommendedName>
        <fullName evidence="3">7-cyano-7-deazaguanine synthase</fullName>
    </recommendedName>
</protein>
<keyword evidence="2" id="KW-1185">Reference proteome</keyword>
<organism evidence="1 2">
    <name type="scientific">Lysobacter stagni</name>
    <dbReference type="NCBI Taxonomy" id="3045172"/>
    <lineage>
        <taxon>Bacteria</taxon>
        <taxon>Pseudomonadati</taxon>
        <taxon>Pseudomonadota</taxon>
        <taxon>Gammaproteobacteria</taxon>
        <taxon>Lysobacterales</taxon>
        <taxon>Lysobacteraceae</taxon>
        <taxon>Lysobacter</taxon>
    </lineage>
</organism>
<dbReference type="InterPro" id="IPR014729">
    <property type="entry name" value="Rossmann-like_a/b/a_fold"/>
</dbReference>
<accession>A0ABT6XE63</accession>
<proteinExistence type="predicted"/>
<dbReference type="SUPFAM" id="SSF52402">
    <property type="entry name" value="Adenine nucleotide alpha hydrolases-like"/>
    <property type="match status" value="1"/>
</dbReference>
<dbReference type="RefSeq" id="WP_283211882.1">
    <property type="nucleotide sequence ID" value="NZ_JASGBI010000001.1"/>
</dbReference>
<sequence length="280" mass="31128">MKVDDRNPSPGTSATSHAVYLLWTGGWDSTFRLLQLLLVHRVPVIPHYLEDPTRASTQIELQTMARISRHLYDAHPHTRDLLQAIHVAGAADVAVDADIAAALKAIRRRSFIGNQYAWLPAFCRAAGIADMELGVHIDDKVQALLRSFVVEFDHPAGYRSLRVDDRHAGTPEHTLFGNFSFPLFGIDKLGIGREAASRGWSEVMEMTWFCHTPVRGRPCGICAPCVYTIEEGLAHRVPRARRALSFFYRRLALPLKAPLRQVRASLRAGRPPAAPGVGRS</sequence>
<gene>
    <name evidence="1" type="ORF">QLQ15_05785</name>
</gene>
<dbReference type="Proteomes" id="UP001321580">
    <property type="component" value="Unassembled WGS sequence"/>
</dbReference>
<comment type="caution">
    <text evidence="1">The sequence shown here is derived from an EMBL/GenBank/DDBJ whole genome shotgun (WGS) entry which is preliminary data.</text>
</comment>
<evidence type="ECO:0000313" key="1">
    <source>
        <dbReference type="EMBL" id="MDI9238422.1"/>
    </source>
</evidence>
<reference evidence="1 2" key="1">
    <citation type="submission" date="2023-05" db="EMBL/GenBank/DDBJ databases">
        <title>Lysobacter sp. strain LF1 Genome sequencing and assembly.</title>
        <authorList>
            <person name="Jung Y."/>
        </authorList>
    </citation>
    <scope>NUCLEOTIDE SEQUENCE [LARGE SCALE GENOMIC DNA]</scope>
    <source>
        <strain evidence="1 2">LF1</strain>
    </source>
</reference>
<name>A0ABT6XE63_9GAMM</name>
<dbReference type="EMBL" id="JASGBI010000001">
    <property type="protein sequence ID" value="MDI9238422.1"/>
    <property type="molecule type" value="Genomic_DNA"/>
</dbReference>
<evidence type="ECO:0000313" key="2">
    <source>
        <dbReference type="Proteomes" id="UP001321580"/>
    </source>
</evidence>